<dbReference type="GO" id="GO:0043138">
    <property type="term" value="F:3'-5' DNA helicase activity"/>
    <property type="evidence" value="ECO:0007669"/>
    <property type="project" value="TreeGrafter"/>
</dbReference>
<dbReference type="GO" id="GO:0000724">
    <property type="term" value="P:double-strand break repair via homologous recombination"/>
    <property type="evidence" value="ECO:0007669"/>
    <property type="project" value="TreeGrafter"/>
</dbReference>
<dbReference type="GO" id="GO:0031297">
    <property type="term" value="P:replication fork processing"/>
    <property type="evidence" value="ECO:0007669"/>
    <property type="project" value="TreeGrafter"/>
</dbReference>
<feature type="domain" description="AAA+ ATPase" evidence="2">
    <location>
        <begin position="159"/>
        <end position="499"/>
    </location>
</feature>
<evidence type="ECO:0000313" key="4">
    <source>
        <dbReference type="Proteomes" id="UP000031647"/>
    </source>
</evidence>
<dbReference type="InterPro" id="IPR027351">
    <property type="entry name" value="(+)RNA_virus_helicase_core_dom"/>
</dbReference>
<evidence type="ECO:0000256" key="1">
    <source>
        <dbReference type="PROSITE-ProRule" id="PRU00023"/>
    </source>
</evidence>
<evidence type="ECO:0000259" key="2">
    <source>
        <dbReference type="SMART" id="SM00382"/>
    </source>
</evidence>
<dbReference type="PANTHER" id="PTHR11070">
    <property type="entry name" value="UVRD / RECB / PCRA DNA HELICASE FAMILY MEMBER"/>
    <property type="match status" value="1"/>
</dbReference>
<dbReference type="SMART" id="SM00248">
    <property type="entry name" value="ANK"/>
    <property type="match status" value="1"/>
</dbReference>
<dbReference type="PROSITE" id="PS50088">
    <property type="entry name" value="ANK_REPEAT"/>
    <property type="match status" value="1"/>
</dbReference>
<dbReference type="Pfam" id="PF00023">
    <property type="entry name" value="Ank"/>
    <property type="match status" value="1"/>
</dbReference>
<dbReference type="GO" id="GO:0005524">
    <property type="term" value="F:ATP binding"/>
    <property type="evidence" value="ECO:0007669"/>
    <property type="project" value="InterPro"/>
</dbReference>
<evidence type="ECO:0000313" key="3">
    <source>
        <dbReference type="EMBL" id="AHA69123.1"/>
    </source>
</evidence>
<dbReference type="Gene3D" id="1.25.40.20">
    <property type="entry name" value="Ankyrin repeat-containing domain"/>
    <property type="match status" value="1"/>
</dbReference>
<dbReference type="InterPro" id="IPR002110">
    <property type="entry name" value="Ankyrin_rpt"/>
</dbReference>
<dbReference type="InterPro" id="IPR027417">
    <property type="entry name" value="P-loop_NTPase"/>
</dbReference>
<dbReference type="PROSITE" id="PS50297">
    <property type="entry name" value="ANK_REP_REGION"/>
    <property type="match status" value="1"/>
</dbReference>
<dbReference type="SMART" id="SM00382">
    <property type="entry name" value="AAA"/>
    <property type="match status" value="1"/>
</dbReference>
<keyword evidence="3" id="KW-0614">Plasmid</keyword>
<gene>
    <name evidence="3" type="ORF">Asd1617_06296</name>
</gene>
<dbReference type="Proteomes" id="UP000031647">
    <property type="component" value="Plasmid pSLG231"/>
</dbReference>
<geneLocation type="plasmid" evidence="3 4">
    <name>pSLG231</name>
</geneLocation>
<dbReference type="KEGG" id="sdz:Asd1617_06296"/>
<protein>
    <submittedName>
        <fullName evidence="3">Ankyrin repeat protein</fullName>
    </submittedName>
</protein>
<reference evidence="3 4" key="1">
    <citation type="submission" date="2013-09" db="EMBL/GenBank/DDBJ databases">
        <title>Comparative genomics of Sd1617 to representative strains in evaluating its pathogenesis.</title>
        <authorList>
            <person name="Aksomboon Vongsawan A."/>
            <person name="Kapatral V."/>
            <person name="Vaisvil B."/>
            <person name="Serichantalergs O."/>
            <person name="Hale T.L."/>
            <person name="Mason C.J."/>
        </authorList>
    </citation>
    <scope>NUCLEOTIDE SEQUENCE [LARGE SCALE GENOMIC DNA]</scope>
    <source>
        <strain evidence="3 4">1617</strain>
        <plasmid evidence="3 4">pSLG231</plasmid>
    </source>
</reference>
<organism evidence="3 4">
    <name type="scientific">Shigella dysenteriae 1617</name>
    <dbReference type="NCBI Taxonomy" id="754093"/>
    <lineage>
        <taxon>Bacteria</taxon>
        <taxon>Pseudomonadati</taxon>
        <taxon>Pseudomonadota</taxon>
        <taxon>Gammaproteobacteria</taxon>
        <taxon>Enterobacterales</taxon>
        <taxon>Enterobacteriaceae</taxon>
        <taxon>Shigella</taxon>
    </lineage>
</organism>
<dbReference type="AlphaFoldDB" id="A0A0A7A441"/>
<dbReference type="InterPro" id="IPR003593">
    <property type="entry name" value="AAA+_ATPase"/>
</dbReference>
<feature type="repeat" description="ANK" evidence="1">
    <location>
        <begin position="732"/>
        <end position="764"/>
    </location>
</feature>
<name>A0A0A7A441_SHIDY</name>
<dbReference type="Gene3D" id="3.40.50.300">
    <property type="entry name" value="P-loop containing nucleotide triphosphate hydrolases"/>
    <property type="match status" value="2"/>
</dbReference>
<dbReference type="InterPro" id="IPR036770">
    <property type="entry name" value="Ankyrin_rpt-contain_sf"/>
</dbReference>
<dbReference type="SUPFAM" id="SSF48403">
    <property type="entry name" value="Ankyrin repeat"/>
    <property type="match status" value="1"/>
</dbReference>
<sequence length="974" mass="111402">MFSKAFLRKISMFFARRKPAAMKICLYHTLNPDTIPGYKKFAQAIATDNFVQADVRKIDTNLYRARLSIRDRLLFSLYRYHGETICLVLEYIRNHAYNTSRFLRRNVVIDEGRLQQQPVPDPVDIATEALTYINPSHGRFHRLDKMLSFDDDQQALYEHPLPLVIVGSAGSGKTALVLEKMKQAAGDILYLSLSSFLVEKARTLYNASGEGSEVQNIDFLSLTEFLETLRIPEGREVTFSAFSDWLPRNRAIAALGAAHTLYEEFRGVIGAVASGNGPLSREAYLSLGIRQSLYGMEDRPTVYVLFERYIAWLKQSHQYDSNLLSHQYLSLATPRYDVIFVDEVQDMTPVQLQLVLKTLRHPGQFLLCGDANQIVHPSFFSWSSLKSLFFRQQQGNDTTVNILQANYRNGHHVTALANRLLRLKQVRFSAIDRESHHFVRSCGQAEGTIRLLDDREETKQELNAKTSLSNRVAVIVMHPEQKAQARCWFSTPLVFSVQEVKGLEYETVILYNIVSAARQAFDDICEGLTPADLEGEARYSRPRDKQDRSAEIYKFFTNALYVALTRATHNVYLVEQQVEHPLWSLLALTHQEEPLNLQEEISSRDEWQKTAHLLEKQGKQEQADTIRSRILQTSEMPWQIITAEDARQWKQHILAGTADKTIQLQALEYSLIYSLFPLYNALYREDFKPTRQPRTKTLQLLELKYFRPYSMNNPVAVLRDIERYGVDHRSPFNLTPLMSAARAGNIALVQLLLERGADPLLTGNDGLAAYHQVLSAAVSTPRYAQQKSAQLYTLLKPESLSLQVEGRLIKLDNRLMAMFLVILMQALFHTHLGSALFFSEAFSAARLAECVVHLPEALLPERRKRRSYISSQLSQHEVNSKNPYGKKLFLRLNHGQYILNPGLKIRQGDVWRAVYELQSPEDLGHDLQTYLQDMSPELVDMLGGKKGFYERSEKSVGYWVGGIRRAAQKREVPC</sequence>
<proteinExistence type="predicted"/>
<dbReference type="PANTHER" id="PTHR11070:SF30">
    <property type="entry name" value="F-BOX DNA HELICASE 1"/>
    <property type="match status" value="1"/>
</dbReference>
<dbReference type="SUPFAM" id="SSF52540">
    <property type="entry name" value="P-loop containing nucleoside triphosphate hydrolases"/>
    <property type="match status" value="1"/>
</dbReference>
<accession>A0A0A7A441</accession>
<dbReference type="InterPro" id="IPR000212">
    <property type="entry name" value="DNA_helicase_UvrD/REP"/>
</dbReference>
<dbReference type="GO" id="GO:0003677">
    <property type="term" value="F:DNA binding"/>
    <property type="evidence" value="ECO:0007669"/>
    <property type="project" value="InterPro"/>
</dbReference>
<keyword evidence="1" id="KW-0040">ANK repeat</keyword>
<dbReference type="Pfam" id="PF01443">
    <property type="entry name" value="Viral_helicase1"/>
    <property type="match status" value="1"/>
</dbReference>
<dbReference type="HOGENOM" id="CLU_013506_0_0_6"/>
<dbReference type="EMBL" id="CP006737">
    <property type="protein sequence ID" value="AHA69123.1"/>
    <property type="molecule type" value="Genomic_DNA"/>
</dbReference>
<dbReference type="PATRIC" id="fig|754093.4.peg.6168"/>